<reference evidence="3" key="1">
    <citation type="journal article" date="2011" name="Genome Biol.">
        <title>Comparative and functional genomics provide insights into the pathogenicity of dermatophytic fungi.</title>
        <authorList>
            <person name="Burmester A."/>
            <person name="Shelest E."/>
            <person name="Gloeckner G."/>
            <person name="Heddergott C."/>
            <person name="Schindler S."/>
            <person name="Staib P."/>
            <person name="Heidel A."/>
            <person name="Felder M."/>
            <person name="Petzold A."/>
            <person name="Szafranski K."/>
            <person name="Feuermann M."/>
            <person name="Pedruzzi I."/>
            <person name="Priebe S."/>
            <person name="Groth M."/>
            <person name="Winkler R."/>
            <person name="Li W."/>
            <person name="Kniemeyer O."/>
            <person name="Schroeckh V."/>
            <person name="Hertweck C."/>
            <person name="Hube B."/>
            <person name="White T.C."/>
            <person name="Platzer M."/>
            <person name="Guthke R."/>
            <person name="Heitman J."/>
            <person name="Woestemeyer J."/>
            <person name="Zipfel P.F."/>
            <person name="Monod M."/>
            <person name="Brakhage A.A."/>
        </authorList>
    </citation>
    <scope>NUCLEOTIDE SEQUENCE [LARGE SCALE GENOMIC DNA]</scope>
    <source>
        <strain evidence="3">ATCC MYA-4681 / CBS 112371</strain>
    </source>
</reference>
<dbReference type="HOGENOM" id="CLU_1620266_0_0_1"/>
<dbReference type="PANTHER" id="PTHR42090">
    <property type="match status" value="1"/>
</dbReference>
<feature type="compositionally biased region" description="Basic and acidic residues" evidence="1">
    <location>
        <begin position="121"/>
        <end position="139"/>
    </location>
</feature>
<dbReference type="eggNOG" id="ENOG502RIUM">
    <property type="taxonomic scope" value="Eukaryota"/>
</dbReference>
<protein>
    <submittedName>
        <fullName evidence="2">Uncharacterized protein</fullName>
    </submittedName>
</protein>
<evidence type="ECO:0000313" key="3">
    <source>
        <dbReference type="Proteomes" id="UP000008866"/>
    </source>
</evidence>
<feature type="compositionally biased region" description="Basic and acidic residues" evidence="1">
    <location>
        <begin position="87"/>
        <end position="113"/>
    </location>
</feature>
<accession>D4ALY9</accession>
<sequence>MTSASAAKEGEGEERSIEAFRKTSINSNIYLPIQTVYQNKDLSSKLSKNTLLEEPSISDGINTDRGEYSKTGGDSEVASQRSAYDICYRDPADVRTASDREEEANGHRDRRPLEVSPANREVSRFTDEGGGQHDEEIRPSRRVSPRKGKRVDYGGADISSHPSK</sequence>
<evidence type="ECO:0000313" key="2">
    <source>
        <dbReference type="EMBL" id="EFE36398.1"/>
    </source>
</evidence>
<dbReference type="EMBL" id="ABSU01000002">
    <property type="protein sequence ID" value="EFE36398.1"/>
    <property type="molecule type" value="Genomic_DNA"/>
</dbReference>
<dbReference type="AlphaFoldDB" id="D4ALY9"/>
<dbReference type="OMA" id="EGGGQHD"/>
<comment type="caution">
    <text evidence="2">The sequence shown here is derived from an EMBL/GenBank/DDBJ whole genome shotgun (WGS) entry which is preliminary data.</text>
</comment>
<dbReference type="GeneID" id="9526845"/>
<gene>
    <name evidence="2" type="ORF">ARB_05337</name>
</gene>
<dbReference type="STRING" id="663331.D4ALY9"/>
<proteinExistence type="predicted"/>
<dbReference type="Proteomes" id="UP000008866">
    <property type="component" value="Unassembled WGS sequence"/>
</dbReference>
<name>D4ALY9_ARTBC</name>
<feature type="region of interest" description="Disordered" evidence="1">
    <location>
        <begin position="48"/>
        <end position="164"/>
    </location>
</feature>
<dbReference type="RefSeq" id="XP_003017043.1">
    <property type="nucleotide sequence ID" value="XM_003016997.1"/>
</dbReference>
<organism evidence="2 3">
    <name type="scientific">Arthroderma benhamiae (strain ATCC MYA-4681 / CBS 112371)</name>
    <name type="common">Trichophyton mentagrophytes</name>
    <dbReference type="NCBI Taxonomy" id="663331"/>
    <lineage>
        <taxon>Eukaryota</taxon>
        <taxon>Fungi</taxon>
        <taxon>Dikarya</taxon>
        <taxon>Ascomycota</taxon>
        <taxon>Pezizomycotina</taxon>
        <taxon>Eurotiomycetes</taxon>
        <taxon>Eurotiomycetidae</taxon>
        <taxon>Onygenales</taxon>
        <taxon>Arthrodermataceae</taxon>
        <taxon>Trichophyton</taxon>
    </lineage>
</organism>
<feature type="compositionally biased region" description="Basic residues" evidence="1">
    <location>
        <begin position="140"/>
        <end position="149"/>
    </location>
</feature>
<dbReference type="PANTHER" id="PTHR42090:SF1">
    <property type="match status" value="1"/>
</dbReference>
<keyword evidence="3" id="KW-1185">Reference proteome</keyword>
<dbReference type="KEGG" id="abe:ARB_05337"/>
<evidence type="ECO:0000256" key="1">
    <source>
        <dbReference type="SAM" id="MobiDB-lite"/>
    </source>
</evidence>